<name>A0AAI8YXK5_9PEZI</name>
<organism evidence="2 3">
    <name type="scientific">Lecanosticta acicola</name>
    <dbReference type="NCBI Taxonomy" id="111012"/>
    <lineage>
        <taxon>Eukaryota</taxon>
        <taxon>Fungi</taxon>
        <taxon>Dikarya</taxon>
        <taxon>Ascomycota</taxon>
        <taxon>Pezizomycotina</taxon>
        <taxon>Dothideomycetes</taxon>
        <taxon>Dothideomycetidae</taxon>
        <taxon>Mycosphaerellales</taxon>
        <taxon>Mycosphaerellaceae</taxon>
        <taxon>Lecanosticta</taxon>
    </lineage>
</organism>
<evidence type="ECO:0000313" key="3">
    <source>
        <dbReference type="Proteomes" id="UP001296104"/>
    </source>
</evidence>
<dbReference type="Proteomes" id="UP001296104">
    <property type="component" value="Unassembled WGS sequence"/>
</dbReference>
<keyword evidence="1" id="KW-0472">Membrane</keyword>
<proteinExistence type="predicted"/>
<comment type="caution">
    <text evidence="2">The sequence shown here is derived from an EMBL/GenBank/DDBJ whole genome shotgun (WGS) entry which is preliminary data.</text>
</comment>
<dbReference type="EMBL" id="CAVMBE010000019">
    <property type="protein sequence ID" value="CAK3984841.1"/>
    <property type="molecule type" value="Genomic_DNA"/>
</dbReference>
<keyword evidence="1" id="KW-1133">Transmembrane helix</keyword>
<reference evidence="2" key="1">
    <citation type="submission" date="2023-11" db="EMBL/GenBank/DDBJ databases">
        <authorList>
            <person name="Alioto T."/>
            <person name="Alioto T."/>
            <person name="Gomez Garrido J."/>
        </authorList>
    </citation>
    <scope>NUCLEOTIDE SEQUENCE</scope>
</reference>
<keyword evidence="1" id="KW-0812">Transmembrane</keyword>
<feature type="transmembrane region" description="Helical" evidence="1">
    <location>
        <begin position="438"/>
        <end position="460"/>
    </location>
</feature>
<keyword evidence="3" id="KW-1185">Reference proteome</keyword>
<gene>
    <name evidence="2" type="ORF">LECACI_7A003836</name>
</gene>
<accession>A0AAI8YXK5</accession>
<evidence type="ECO:0000256" key="1">
    <source>
        <dbReference type="SAM" id="Phobius"/>
    </source>
</evidence>
<dbReference type="AlphaFoldDB" id="A0AAI8YXK5"/>
<sequence length="541" mass="59411">MFAAILGQLMTAIASTQLERGTSIELLEHLLGTRSLGSAVLVVAKFRIMNIWLPFIIAAWLLSPLGGQSSLRLVFSGPLYHNTNTSFHYLDTRLSNPALQGADDANFLNPSIRSTFMAALSAPSSLKNSSQDIYGNIHIPQLEAITSEPALDGWYNVSSFSGPYVSLLGIPVAGIAPDVNSTFTLETSYFTLECGFGTGQVWNSSNGCPDCTTDTFASETINNPEPIRNFKIRENFVDHVDLSVPATIELQSRYTTDDTGRYIVHASCPIRTSYVEAAVECQHTSSNCAVTRIRRSTLSHPPATETTFDCSMRIDRGSICPQNIRLLFFSGLMNTVPTPIDGEYSALERFFVLPDSPFDLYQQAVDLGSVSNVLFSRRFAQLLNTYWLVYVGPFAVAGNFSSAADGTGADGYGDDSYVATASEGTRQSMEIVLYFDPVWAICLVLVSFFLITAGLLTAYLEATRKGPSVLDTFLSSQRDNPYTSVHRDNPMEDGADTVRRSRYQKIQLGDVMPLEEVGHVSIATAGADQPVKRLNKWRLYR</sequence>
<evidence type="ECO:0000313" key="2">
    <source>
        <dbReference type="EMBL" id="CAK3984841.1"/>
    </source>
</evidence>
<protein>
    <submittedName>
        <fullName evidence="2">Uncharacterized protein</fullName>
    </submittedName>
</protein>